<evidence type="ECO:0000313" key="2">
    <source>
        <dbReference type="Proteomes" id="UP000247973"/>
    </source>
</evidence>
<protein>
    <recommendedName>
        <fullName evidence="3">Phosphoenolpyruvate carboxykinase</fullName>
    </recommendedName>
</protein>
<sequence length="578" mass="66579">MLNEFTISRGKAMINFSLKYCDNRQKLLNSYGFKKVIDSFIQVLKKDNVIIYDYYIKYFNNNDDEFAQSLVQVFKFLTVCDENEIVKVDNRYSVCFSDKDLFIELIELLYSYWRRLDRISIVRNSSVGEGLQDVRFTQANSQFNDLILATYRRIEETVMGFQHRVYRQLIAGANAGLILNDEVSWNCPIEYKGLAAVPFISTVIFQPPLITYTKRNTRDGIFQEHSSNPIANISLNDDEWFIFPAWVGNMLTFVYFHKDFIDHGLGLSNLFELATPSSYIGKKPDMIYVFGYADGHEEKRTFYYKDKQNDILIGYANYCDDIDYFGYMKKMLLTLHNVKQMEYDRLPIHGAMVNIALKNGKESNIIIMGDSGAGKSESLEAFRNLNEKYIRHMRIIFDDMGYLNIEADGSVKGYGTEIGAFVRVDDLDPSYAYQQLDRGIYTNPDKVNARVTIPVATYEVISKGYKVDYMLYANNYAETDQKITFFDDLDKAIEVFEDGARKAKGTTSEVGLVKSYFANPFGPVQERELAEKLVRRYFGKMNDNGVKIGEIHTSLAIEGRTKEGPRLAAEELFSLINE</sequence>
<name>A0A2V3PUJ2_9BACT</name>
<proteinExistence type="predicted"/>
<organism evidence="1 2">
    <name type="scientific">Dysgonomonas alginatilytica</name>
    <dbReference type="NCBI Taxonomy" id="1605892"/>
    <lineage>
        <taxon>Bacteria</taxon>
        <taxon>Pseudomonadati</taxon>
        <taxon>Bacteroidota</taxon>
        <taxon>Bacteroidia</taxon>
        <taxon>Bacteroidales</taxon>
        <taxon>Dysgonomonadaceae</taxon>
        <taxon>Dysgonomonas</taxon>
    </lineage>
</organism>
<reference evidence="1 2" key="1">
    <citation type="submission" date="2018-03" db="EMBL/GenBank/DDBJ databases">
        <title>Genomic Encyclopedia of Archaeal and Bacterial Type Strains, Phase II (KMG-II): from individual species to whole genera.</title>
        <authorList>
            <person name="Goeker M."/>
        </authorList>
    </citation>
    <scope>NUCLEOTIDE SEQUENCE [LARGE SCALE GENOMIC DNA]</scope>
    <source>
        <strain evidence="1 2">DSM 100214</strain>
    </source>
</reference>
<accession>A0A2V3PUJ2</accession>
<comment type="caution">
    <text evidence="1">The sequence shown here is derived from an EMBL/GenBank/DDBJ whole genome shotgun (WGS) entry which is preliminary data.</text>
</comment>
<keyword evidence="2" id="KW-1185">Reference proteome</keyword>
<evidence type="ECO:0000313" key="1">
    <source>
        <dbReference type="EMBL" id="PXV67560.1"/>
    </source>
</evidence>
<dbReference type="SUPFAM" id="SSF53795">
    <property type="entry name" value="PEP carboxykinase-like"/>
    <property type="match status" value="1"/>
</dbReference>
<dbReference type="EMBL" id="QICL01000003">
    <property type="protein sequence ID" value="PXV67560.1"/>
    <property type="molecule type" value="Genomic_DNA"/>
</dbReference>
<evidence type="ECO:0008006" key="3">
    <source>
        <dbReference type="Google" id="ProtNLM"/>
    </source>
</evidence>
<gene>
    <name evidence="1" type="ORF">CLV62_103233</name>
</gene>
<dbReference type="OrthoDB" id="7052199at2"/>
<dbReference type="Proteomes" id="UP000247973">
    <property type="component" value="Unassembled WGS sequence"/>
</dbReference>
<dbReference type="RefSeq" id="WP_110309690.1">
    <property type="nucleotide sequence ID" value="NZ_QICL01000003.1"/>
</dbReference>
<dbReference type="AlphaFoldDB" id="A0A2V3PUJ2"/>